<evidence type="ECO:0000256" key="1">
    <source>
        <dbReference type="SAM" id="MobiDB-lite"/>
    </source>
</evidence>
<organism evidence="3">
    <name type="scientific">Oryza brachyantha</name>
    <name type="common">malo sina</name>
    <dbReference type="NCBI Taxonomy" id="4533"/>
    <lineage>
        <taxon>Eukaryota</taxon>
        <taxon>Viridiplantae</taxon>
        <taxon>Streptophyta</taxon>
        <taxon>Embryophyta</taxon>
        <taxon>Tracheophyta</taxon>
        <taxon>Spermatophyta</taxon>
        <taxon>Magnoliopsida</taxon>
        <taxon>Liliopsida</taxon>
        <taxon>Poales</taxon>
        <taxon>Poaceae</taxon>
        <taxon>BOP clade</taxon>
        <taxon>Oryzoideae</taxon>
        <taxon>Oryzeae</taxon>
        <taxon>Oryzinae</taxon>
        <taxon>Oryza</taxon>
    </lineage>
</organism>
<dbReference type="EnsemblPlants" id="OB02G37800.1">
    <property type="protein sequence ID" value="OB02G37800.1"/>
    <property type="gene ID" value="OB02G37800"/>
</dbReference>
<keyword evidence="2" id="KW-0472">Membrane</keyword>
<feature type="region of interest" description="Disordered" evidence="1">
    <location>
        <begin position="35"/>
        <end position="78"/>
    </location>
</feature>
<feature type="compositionally biased region" description="Basic residues" evidence="1">
    <location>
        <begin position="90"/>
        <end position="99"/>
    </location>
</feature>
<protein>
    <submittedName>
        <fullName evidence="3">Uncharacterized protein</fullName>
    </submittedName>
</protein>
<feature type="compositionally biased region" description="Polar residues" evidence="1">
    <location>
        <begin position="65"/>
        <end position="78"/>
    </location>
</feature>
<reference evidence="3" key="1">
    <citation type="submission" date="2013-04" db="UniProtKB">
        <authorList>
            <consortium name="EnsemblPlants"/>
        </authorList>
    </citation>
    <scope>IDENTIFICATION</scope>
</reference>
<accession>J3LGL3</accession>
<keyword evidence="2" id="KW-0812">Transmembrane</keyword>
<name>J3LGL3_ORYBR</name>
<feature type="compositionally biased region" description="Low complexity" evidence="1">
    <location>
        <begin position="35"/>
        <end position="64"/>
    </location>
</feature>
<evidence type="ECO:0000313" key="4">
    <source>
        <dbReference type="Proteomes" id="UP000006038"/>
    </source>
</evidence>
<dbReference type="Proteomes" id="UP000006038">
    <property type="component" value="Unassembled WGS sequence"/>
</dbReference>
<feature type="region of interest" description="Disordered" evidence="1">
    <location>
        <begin position="90"/>
        <end position="109"/>
    </location>
</feature>
<dbReference type="Gramene" id="OB02G37800.1">
    <property type="protein sequence ID" value="OB02G37800.1"/>
    <property type="gene ID" value="OB02G37800"/>
</dbReference>
<dbReference type="HOGENOM" id="CLU_1357731_0_0_1"/>
<keyword evidence="2" id="KW-1133">Transmembrane helix</keyword>
<sequence length="202" mass="22233">CCYRAAAGGGRRCSWRAATTSRATGWRSPGVWATSRSAATGTSTTPGRAATTASAARSTSPTTRCSGRTASGTPARSATTCALCRSTTLPRRRRGSRRRRESEVRGSLAHERTKPSKAFTVKPCIQQSSCWYAWCFFEVDCYSGEINLFLFGSCGVFSRLIATAVRLICFCLVLLLILLYSVLRSPYYNRRVYMMIDCIDLK</sequence>
<evidence type="ECO:0000313" key="3">
    <source>
        <dbReference type="EnsemblPlants" id="OB02G37800.1"/>
    </source>
</evidence>
<proteinExistence type="predicted"/>
<dbReference type="AlphaFoldDB" id="J3LGL3"/>
<feature type="transmembrane region" description="Helical" evidence="2">
    <location>
        <begin position="160"/>
        <end position="183"/>
    </location>
</feature>
<keyword evidence="4" id="KW-1185">Reference proteome</keyword>
<feature type="compositionally biased region" description="Basic and acidic residues" evidence="1">
    <location>
        <begin position="100"/>
        <end position="109"/>
    </location>
</feature>
<evidence type="ECO:0000256" key="2">
    <source>
        <dbReference type="SAM" id="Phobius"/>
    </source>
</evidence>